<keyword evidence="3" id="KW-1185">Reference proteome</keyword>
<protein>
    <submittedName>
        <fullName evidence="2">Anion transporter</fullName>
    </submittedName>
</protein>
<gene>
    <name evidence="2" type="ORF">Vlu01_25190</name>
</gene>
<dbReference type="SUPFAM" id="SSF52540">
    <property type="entry name" value="P-loop containing nucleoside triphosphate hydrolases"/>
    <property type="match status" value="1"/>
</dbReference>
<evidence type="ECO:0000313" key="3">
    <source>
        <dbReference type="Proteomes" id="UP000643165"/>
    </source>
</evidence>
<dbReference type="EMBL" id="BOPB01000011">
    <property type="protein sequence ID" value="GIJ21895.1"/>
    <property type="molecule type" value="Genomic_DNA"/>
</dbReference>
<dbReference type="PANTHER" id="PTHR10803:SF26">
    <property type="entry name" value="ANION TRANSPORTER ATPASE-RELATED"/>
    <property type="match status" value="1"/>
</dbReference>
<dbReference type="InterPro" id="IPR016300">
    <property type="entry name" value="ATPase_ArsA/GET3"/>
</dbReference>
<sequence length="382" mass="40928">MPSDNAAPPLDVDRILADPGVRIVVCCGAGGVGKTTTAAALALRAAEQHGRRTVVLTIDPARRLAQSLGLTELDNTPRQVKGIDVEDSGGELHAMMLDMKRTFDDVVLAHTDPAKAAEIFANPFYQAMSSTFAGTQEYMAMEKLGQLHARGEWDLIVVDTPPSRSALDFLDAPARLSRFLDGRMLRLLLAPARTGGRSMFSLVTASFGMFSRVVQKVIGTQLLTDLSGFVAALDSMFGGFRQRAEQTYRILQARETAFLLVATPEPDAVREAAYFAGRLGAEKMPLAGLVLNRVHQPTVAELDATESRAAADRLATVGGHEGTVEVLRAHAALAEQAVREQQVAARFTEAFPQVPTVSVTAQPADVHDVDGLRTIAAAVSRS</sequence>
<dbReference type="InterPro" id="IPR025723">
    <property type="entry name" value="ArsA/GET3_ATPase-like"/>
</dbReference>
<dbReference type="Proteomes" id="UP000643165">
    <property type="component" value="Unassembled WGS sequence"/>
</dbReference>
<dbReference type="Pfam" id="PF02374">
    <property type="entry name" value="ArsA_ATPase"/>
    <property type="match status" value="1"/>
</dbReference>
<dbReference type="InterPro" id="IPR027417">
    <property type="entry name" value="P-loop_NTPase"/>
</dbReference>
<evidence type="ECO:0000259" key="1">
    <source>
        <dbReference type="Pfam" id="PF02374"/>
    </source>
</evidence>
<feature type="domain" description="ArsA/GET3 Anion-transporting ATPase-like" evidence="1">
    <location>
        <begin position="22"/>
        <end position="307"/>
    </location>
</feature>
<dbReference type="PANTHER" id="PTHR10803">
    <property type="entry name" value="ARSENICAL PUMP-DRIVING ATPASE ARSENITE-TRANSLOCATING ATPASE"/>
    <property type="match status" value="1"/>
</dbReference>
<comment type="caution">
    <text evidence="2">The sequence shown here is derived from an EMBL/GenBank/DDBJ whole genome shotgun (WGS) entry which is preliminary data.</text>
</comment>
<accession>A0ABQ4IVF6</accession>
<organism evidence="2 3">
    <name type="scientific">Micromonospora lutea</name>
    <dbReference type="NCBI Taxonomy" id="419825"/>
    <lineage>
        <taxon>Bacteria</taxon>
        <taxon>Bacillati</taxon>
        <taxon>Actinomycetota</taxon>
        <taxon>Actinomycetes</taxon>
        <taxon>Micromonosporales</taxon>
        <taxon>Micromonosporaceae</taxon>
        <taxon>Micromonospora</taxon>
    </lineage>
</organism>
<reference evidence="2 3" key="1">
    <citation type="submission" date="2021-01" db="EMBL/GenBank/DDBJ databases">
        <title>Whole genome shotgun sequence of Verrucosispora lutea NBRC 106530.</title>
        <authorList>
            <person name="Komaki H."/>
            <person name="Tamura T."/>
        </authorList>
    </citation>
    <scope>NUCLEOTIDE SEQUENCE [LARGE SCALE GENOMIC DNA]</scope>
    <source>
        <strain evidence="2 3">NBRC 106530</strain>
    </source>
</reference>
<dbReference type="Gene3D" id="3.40.50.300">
    <property type="entry name" value="P-loop containing nucleotide triphosphate hydrolases"/>
    <property type="match status" value="1"/>
</dbReference>
<name>A0ABQ4IVF6_9ACTN</name>
<evidence type="ECO:0000313" key="2">
    <source>
        <dbReference type="EMBL" id="GIJ21895.1"/>
    </source>
</evidence>
<proteinExistence type="predicted"/>